<protein>
    <submittedName>
        <fullName evidence="1">HAD family hydrolase</fullName>
    </submittedName>
</protein>
<proteinExistence type="predicted"/>
<dbReference type="GO" id="GO:0016787">
    <property type="term" value="F:hydrolase activity"/>
    <property type="evidence" value="ECO:0007669"/>
    <property type="project" value="UniProtKB-KW"/>
</dbReference>
<dbReference type="SUPFAM" id="SSF56784">
    <property type="entry name" value="HAD-like"/>
    <property type="match status" value="1"/>
</dbReference>
<keyword evidence="2" id="KW-1185">Reference proteome</keyword>
<accession>A0ABS5KZ30</accession>
<dbReference type="RefSeq" id="WP_212015720.1">
    <property type="nucleotide sequence ID" value="NZ_JAAFYZ010000135.1"/>
</dbReference>
<dbReference type="Gene3D" id="3.30.1240.10">
    <property type="match status" value="1"/>
</dbReference>
<dbReference type="EMBL" id="JAAFYZ010000135">
    <property type="protein sequence ID" value="MBS2551328.1"/>
    <property type="molecule type" value="Genomic_DNA"/>
</dbReference>
<dbReference type="NCBIfam" id="TIGR01484">
    <property type="entry name" value="HAD-SF-IIB"/>
    <property type="match status" value="1"/>
</dbReference>
<dbReference type="Gene3D" id="3.40.50.1000">
    <property type="entry name" value="HAD superfamily/HAD-like"/>
    <property type="match status" value="1"/>
</dbReference>
<comment type="caution">
    <text evidence="1">The sequence shown here is derived from an EMBL/GenBank/DDBJ whole genome shotgun (WGS) entry which is preliminary data.</text>
</comment>
<dbReference type="InterPro" id="IPR023214">
    <property type="entry name" value="HAD_sf"/>
</dbReference>
<dbReference type="PANTHER" id="PTHR10000">
    <property type="entry name" value="PHOSPHOSERINE PHOSPHATASE"/>
    <property type="match status" value="1"/>
</dbReference>
<sequence length="282" mass="29904">MNPPQANPPHTNPPRVIATDLDRTLLRGDGTTSARTRAALDLAMARGAHVIAVTARPVRWLDRLKPCFGRLPHVIASNGAVCYDLAAGAAYDARPFDPATVAKLLADVRAALPGARFALETPHGMVREADYELSPFDQDDADAGRRVVSYEELPAAVAEDPLLKILAADRTRDSAAMFVEALPAVGTLGQLTYSTNRGVLELGPPGVTKASTLAAWCAARDIDVADVVTFGDMPNDVPMLRWAGRSYAVANALDEVKAAASGVTASNDEDGVAQIVEELFHL</sequence>
<dbReference type="InterPro" id="IPR036412">
    <property type="entry name" value="HAD-like_sf"/>
</dbReference>
<dbReference type="Proteomes" id="UP000730482">
    <property type="component" value="Unassembled WGS sequence"/>
</dbReference>
<dbReference type="Pfam" id="PF08282">
    <property type="entry name" value="Hydrolase_3"/>
    <property type="match status" value="1"/>
</dbReference>
<dbReference type="PANTHER" id="PTHR10000:SF8">
    <property type="entry name" value="HAD SUPERFAMILY HYDROLASE-LIKE, TYPE 3"/>
    <property type="match status" value="1"/>
</dbReference>
<evidence type="ECO:0000313" key="1">
    <source>
        <dbReference type="EMBL" id="MBS2551328.1"/>
    </source>
</evidence>
<keyword evidence="1" id="KW-0378">Hydrolase</keyword>
<gene>
    <name evidence="1" type="ORF">KGQ19_31115</name>
</gene>
<name>A0ABS5KZ30_9ACTN</name>
<evidence type="ECO:0000313" key="2">
    <source>
        <dbReference type="Proteomes" id="UP000730482"/>
    </source>
</evidence>
<dbReference type="InterPro" id="IPR006379">
    <property type="entry name" value="HAD-SF_hydro_IIB"/>
</dbReference>
<reference evidence="1 2" key="1">
    <citation type="submission" date="2020-02" db="EMBL/GenBank/DDBJ databases">
        <title>Acidophilic actinobacteria isolated from forest soil.</title>
        <authorList>
            <person name="Golinska P."/>
        </authorList>
    </citation>
    <scope>NUCLEOTIDE SEQUENCE [LARGE SCALE GENOMIC DNA]</scope>
    <source>
        <strain evidence="1 2">NL8</strain>
    </source>
</reference>
<organism evidence="1 2">
    <name type="scientific">Catenulispora pinistramenti</name>
    <dbReference type="NCBI Taxonomy" id="2705254"/>
    <lineage>
        <taxon>Bacteria</taxon>
        <taxon>Bacillati</taxon>
        <taxon>Actinomycetota</taxon>
        <taxon>Actinomycetes</taxon>
        <taxon>Catenulisporales</taxon>
        <taxon>Catenulisporaceae</taxon>
        <taxon>Catenulispora</taxon>
    </lineage>
</organism>